<sequence length="277" mass="30714">MSNIDKQVLREEFRYMQDHYNDPADRKRQEIYIAAEALLDELDKKQQYIKLRDQENEDIALTVGKLRVELEAAKKSMTEQSAIVAAAEKLVRCKGRYHSELNYRALAKLFGVITPDLPPLVHENVHYADAAEVEITALRQRIAELEAKLETADKLQDSAFRDGLKAGFSYGQTDDQSGFAQCMSAYSTRAGIGVKQQEDSVDSDVGRNQPGMVVAVHICAGDFVKVKGQVFEVEETDFDDHDVTLWFVGGNALKCEAGCPVEVVSAPVAAGIKVKGE</sequence>
<reference evidence="2" key="1">
    <citation type="journal article" date="2018" name="Genome Biol.">
        <title>SKESA: strategic k-mer extension for scrupulous assemblies.</title>
        <authorList>
            <person name="Souvorov A."/>
            <person name="Agarwala R."/>
            <person name="Lipman D.J."/>
        </authorList>
    </citation>
    <scope>NUCLEOTIDE SEQUENCE</scope>
    <source>
        <strain evidence="2">M131</strain>
    </source>
</reference>
<name>A0A604QRP1_SALAN</name>
<reference evidence="2" key="2">
    <citation type="submission" date="2018-07" db="EMBL/GenBank/DDBJ databases">
        <authorList>
            <consortium name="NCBI Pathogen Detection Project"/>
        </authorList>
    </citation>
    <scope>NUCLEOTIDE SEQUENCE</scope>
    <source>
        <strain evidence="2">M131</strain>
    </source>
</reference>
<dbReference type="InterPro" id="IPR025153">
    <property type="entry name" value="Ead_Ea22"/>
</dbReference>
<evidence type="ECO:0000256" key="1">
    <source>
        <dbReference type="SAM" id="Coils"/>
    </source>
</evidence>
<protein>
    <submittedName>
        <fullName evidence="2">Ead/Ea22-like family protein</fullName>
    </submittedName>
</protein>
<dbReference type="Pfam" id="PF13935">
    <property type="entry name" value="Ead_Ea22"/>
    <property type="match status" value="1"/>
</dbReference>
<gene>
    <name evidence="2" type="ORF">G4D51_002314</name>
</gene>
<proteinExistence type="predicted"/>
<feature type="coiled-coil region" evidence="1">
    <location>
        <begin position="128"/>
        <end position="155"/>
    </location>
</feature>
<comment type="caution">
    <text evidence="2">The sequence shown here is derived from an EMBL/GenBank/DDBJ whole genome shotgun (WGS) entry which is preliminary data.</text>
</comment>
<keyword evidence="1" id="KW-0175">Coiled coil</keyword>
<dbReference type="AlphaFoldDB" id="A0A604QRP1"/>
<organism evidence="2">
    <name type="scientific">Salmonella anatum</name>
    <dbReference type="NCBI Taxonomy" id="58712"/>
    <lineage>
        <taxon>Bacteria</taxon>
        <taxon>Pseudomonadati</taxon>
        <taxon>Pseudomonadota</taxon>
        <taxon>Gammaproteobacteria</taxon>
        <taxon>Enterobacterales</taxon>
        <taxon>Enterobacteriaceae</taxon>
        <taxon>Salmonella</taxon>
    </lineage>
</organism>
<evidence type="ECO:0000313" key="2">
    <source>
        <dbReference type="EMBL" id="HAE4848756.1"/>
    </source>
</evidence>
<dbReference type="EMBL" id="DAASBR010000014">
    <property type="protein sequence ID" value="HAE4848756.1"/>
    <property type="molecule type" value="Genomic_DNA"/>
</dbReference>
<accession>A0A604QRP1</accession>